<proteinExistence type="predicted"/>
<protein>
    <submittedName>
        <fullName evidence="1">Uncharacterized protein</fullName>
    </submittedName>
</protein>
<sequence length="134" mass="14151">MSSIVCELLTEIQPILERMTLVIESAKTATVEAKSQVRAGMEAAQLDLEKHMHMTMDIFDQVMTDAVSTVEQSHVAKPTTGPRGTGRRTARAGSAAALPTPPVTRGSGTPVADPVKTRKRIAVAGRKPFGGANG</sequence>
<keyword evidence="1" id="KW-0614">Plasmid</keyword>
<dbReference type="GeneID" id="98407304"/>
<evidence type="ECO:0000313" key="1">
    <source>
        <dbReference type="EMBL" id="QOT82489.1"/>
    </source>
</evidence>
<organism evidence="1 2">
    <name type="scientific">Cupriavidus basilensis</name>
    <dbReference type="NCBI Taxonomy" id="68895"/>
    <lineage>
        <taxon>Bacteria</taxon>
        <taxon>Pseudomonadati</taxon>
        <taxon>Pseudomonadota</taxon>
        <taxon>Betaproteobacteria</taxon>
        <taxon>Burkholderiales</taxon>
        <taxon>Burkholderiaceae</taxon>
        <taxon>Cupriavidus</taxon>
    </lineage>
</organism>
<dbReference type="EMBL" id="CP062810">
    <property type="protein sequence ID" value="QOT82489.1"/>
    <property type="molecule type" value="Genomic_DNA"/>
</dbReference>
<reference evidence="1 2" key="1">
    <citation type="submission" date="2020-10" db="EMBL/GenBank/DDBJ databases">
        <title>Complete genome sequence of Cupriavidus basilensis CCUG 49340T.</title>
        <authorList>
            <person name="Salva-Serra F."/>
            <person name="Donoso R.A."/>
            <person name="Cho K.H."/>
            <person name="Yoo J.A."/>
            <person name="Lee K."/>
            <person name="Yoon S.-H."/>
            <person name="Perez-Pantoja D."/>
            <person name="Moore E.R.B."/>
        </authorList>
    </citation>
    <scope>NUCLEOTIDE SEQUENCE [LARGE SCALE GENOMIC DNA]</scope>
    <source>
        <strain evidence="2">CCUG 49340</strain>
        <plasmid evidence="1 2">pRK1-6</plasmid>
    </source>
</reference>
<dbReference type="AlphaFoldDB" id="A0A643FHM7"/>
<gene>
    <name evidence="1" type="ORF">F7R26_040745</name>
</gene>
<geneLocation type="plasmid" evidence="1 2">
    <name>pRK1-6</name>
</geneLocation>
<dbReference type="Proteomes" id="UP000397656">
    <property type="component" value="Plasmid pRK1-6"/>
</dbReference>
<dbReference type="RefSeq" id="WP_150993629.1">
    <property type="nucleotide sequence ID" value="NZ_CP062810.1"/>
</dbReference>
<evidence type="ECO:0000313" key="2">
    <source>
        <dbReference type="Proteomes" id="UP000397656"/>
    </source>
</evidence>
<name>A0A643FHM7_9BURK</name>
<accession>A0A643FHM7</accession>